<dbReference type="EMBL" id="BQNZ01000001">
    <property type="protein sequence ID" value="GKH71659.1"/>
    <property type="molecule type" value="Genomic_DNA"/>
</dbReference>
<dbReference type="Proteomes" id="UP001055114">
    <property type="component" value="Unassembled WGS sequence"/>
</dbReference>
<evidence type="ECO:0000313" key="1">
    <source>
        <dbReference type="EMBL" id="GKH71659.1"/>
    </source>
</evidence>
<gene>
    <name evidence="1" type="ORF">CE91St3_15220</name>
    <name evidence="2" type="ORF">PMLFYP103_01726</name>
</gene>
<sequence>MKLNKVINLQNKEAMTKTITFNELRRLKDSLPDGSTHRIADELGISVETVRNYFGGHNFKDGKSCGIHIEPGPDGGLVVLDDTTIFERALQILAENEEVSEAQQA</sequence>
<accession>A0A6N3DPG4</accession>
<dbReference type="AlphaFoldDB" id="A0A6N3DPG4"/>
<proteinExistence type="predicted"/>
<evidence type="ECO:0000313" key="2">
    <source>
        <dbReference type="EMBL" id="VYU30065.1"/>
    </source>
</evidence>
<protein>
    <recommendedName>
        <fullName evidence="3">DNA-binding protein</fullName>
    </recommendedName>
</protein>
<reference evidence="1" key="2">
    <citation type="submission" date="2022-01" db="EMBL/GenBank/DDBJ databases">
        <title>Novel bile acid biosynthetic pathways are enriched in the microbiome of centenarians.</title>
        <authorList>
            <person name="Sato Y."/>
            <person name="Atarashi K."/>
            <person name="Plichta R.D."/>
            <person name="Arai Y."/>
            <person name="Sasajima S."/>
            <person name="Kearney M.S."/>
            <person name="Suda W."/>
            <person name="Takeshita K."/>
            <person name="Sasaki T."/>
            <person name="Okamoto S."/>
            <person name="Skelly N.A."/>
            <person name="Okamura Y."/>
            <person name="Vlamakis H."/>
            <person name="Li Y."/>
            <person name="Tanoue T."/>
            <person name="Takei H."/>
            <person name="Nittono H."/>
            <person name="Narushima S."/>
            <person name="Irie J."/>
            <person name="Itoh H."/>
            <person name="Moriya K."/>
            <person name="Sugiura Y."/>
            <person name="Suematsu M."/>
            <person name="Moritoki N."/>
            <person name="Shibata S."/>
            <person name="Littman R.D."/>
            <person name="Fischbach A.M."/>
            <person name="Uwamino Y."/>
            <person name="Inoue T."/>
            <person name="Honda A."/>
            <person name="Hattori M."/>
            <person name="Murai T."/>
            <person name="Xavier J.R."/>
            <person name="Hirose N."/>
            <person name="Honda K."/>
        </authorList>
    </citation>
    <scope>NUCLEOTIDE SEQUENCE</scope>
    <source>
        <strain evidence="1">CE91-St3</strain>
    </source>
</reference>
<dbReference type="EMBL" id="CACRUV010000021">
    <property type="protein sequence ID" value="VYU30065.1"/>
    <property type="molecule type" value="Genomic_DNA"/>
</dbReference>
<evidence type="ECO:0008006" key="3">
    <source>
        <dbReference type="Google" id="ProtNLM"/>
    </source>
</evidence>
<organism evidence="2">
    <name type="scientific">Parabacteroides merdae</name>
    <dbReference type="NCBI Taxonomy" id="46503"/>
    <lineage>
        <taxon>Bacteria</taxon>
        <taxon>Pseudomonadati</taxon>
        <taxon>Bacteroidota</taxon>
        <taxon>Bacteroidia</taxon>
        <taxon>Bacteroidales</taxon>
        <taxon>Tannerellaceae</taxon>
        <taxon>Parabacteroides</taxon>
    </lineage>
</organism>
<reference evidence="2" key="1">
    <citation type="submission" date="2019-11" db="EMBL/GenBank/DDBJ databases">
        <authorList>
            <person name="Feng L."/>
        </authorList>
    </citation>
    <scope>NUCLEOTIDE SEQUENCE</scope>
    <source>
        <strain evidence="2">PmerdaeLFYP103</strain>
    </source>
</reference>
<name>A0A6N3DPG4_9BACT</name>